<dbReference type="SMART" id="SM00849">
    <property type="entry name" value="Lactamase_B"/>
    <property type="match status" value="1"/>
</dbReference>
<accession>A0AA35TK97</accession>
<dbReference type="InterPro" id="IPR001279">
    <property type="entry name" value="Metallo-B-lactamas"/>
</dbReference>
<feature type="domain" description="Metallo-beta-lactamase" evidence="1">
    <location>
        <begin position="26"/>
        <end position="192"/>
    </location>
</feature>
<reference evidence="2" key="1">
    <citation type="submission" date="2023-03" db="EMBL/GenBank/DDBJ databases">
        <authorList>
            <person name="Steffen K."/>
            <person name="Cardenas P."/>
        </authorList>
    </citation>
    <scope>NUCLEOTIDE SEQUENCE</scope>
</reference>
<protein>
    <submittedName>
        <fullName evidence="2">Endoribonuclease LACTB2</fullName>
    </submittedName>
</protein>
<keyword evidence="3" id="KW-1185">Reference proteome</keyword>
<dbReference type="AlphaFoldDB" id="A0AA35TK97"/>
<dbReference type="EMBL" id="CASHTH010003804">
    <property type="protein sequence ID" value="CAI8049574.1"/>
    <property type="molecule type" value="Genomic_DNA"/>
</dbReference>
<evidence type="ECO:0000313" key="3">
    <source>
        <dbReference type="Proteomes" id="UP001174909"/>
    </source>
</evidence>
<dbReference type="Proteomes" id="UP001174909">
    <property type="component" value="Unassembled WGS sequence"/>
</dbReference>
<comment type="caution">
    <text evidence="2">The sequence shown here is derived from an EMBL/GenBank/DDBJ whole genome shotgun (WGS) entry which is preliminary data.</text>
</comment>
<dbReference type="InterPro" id="IPR050662">
    <property type="entry name" value="Sec-metab_biosynth-thioest"/>
</dbReference>
<dbReference type="Gene3D" id="3.60.15.10">
    <property type="entry name" value="Ribonuclease Z/Hydroxyacylglutathione hydrolase-like"/>
    <property type="match status" value="1"/>
</dbReference>
<sequence>MQITDHVYSTHIEEDPNTFGAMHPGGTQIYFVGDPSESMVMIDSGEPYRFWTRQIMDYWNELGSPRIDAILITHGHGDHTGGLDRLQEAFDCPVRCHPKLAPRLQHTLGGVSVNALRANETITTGGGVTLRPLFTPGHEDDHVCYFLRPDRVLFSGDNLLGNSSSSVRNLKQYLTSLGRMARTRPVVVCPGHGNTIIRGQQRIQQQIAHRISREDQVLAALSAGASTVDEIVSAVYPRNLRRTLRAAAGRNVRTHLEKLRQENRVIEHEASYMLPD</sequence>
<dbReference type="InterPro" id="IPR041516">
    <property type="entry name" value="LACTB2_WH"/>
</dbReference>
<dbReference type="Pfam" id="PF00753">
    <property type="entry name" value="Lactamase_B"/>
    <property type="match status" value="1"/>
</dbReference>
<dbReference type="PANTHER" id="PTHR23131">
    <property type="entry name" value="ENDORIBONUCLEASE LACTB2"/>
    <property type="match status" value="1"/>
</dbReference>
<proteinExistence type="predicted"/>
<dbReference type="InterPro" id="IPR036866">
    <property type="entry name" value="RibonucZ/Hydroxyglut_hydro"/>
</dbReference>
<organism evidence="2 3">
    <name type="scientific">Geodia barretti</name>
    <name type="common">Barrett's horny sponge</name>
    <dbReference type="NCBI Taxonomy" id="519541"/>
    <lineage>
        <taxon>Eukaryota</taxon>
        <taxon>Metazoa</taxon>
        <taxon>Porifera</taxon>
        <taxon>Demospongiae</taxon>
        <taxon>Heteroscleromorpha</taxon>
        <taxon>Tetractinellida</taxon>
        <taxon>Astrophorina</taxon>
        <taxon>Geodiidae</taxon>
        <taxon>Geodia</taxon>
    </lineage>
</organism>
<dbReference type="PANTHER" id="PTHR23131:SF0">
    <property type="entry name" value="ENDORIBONUCLEASE LACTB2"/>
    <property type="match status" value="1"/>
</dbReference>
<name>A0AA35TK97_GEOBA</name>
<gene>
    <name evidence="2" type="ORF">GBAR_LOCUS27292</name>
</gene>
<dbReference type="Pfam" id="PF17778">
    <property type="entry name" value="WHD_BLACT"/>
    <property type="match status" value="1"/>
</dbReference>
<dbReference type="SUPFAM" id="SSF56281">
    <property type="entry name" value="Metallo-hydrolase/oxidoreductase"/>
    <property type="match status" value="1"/>
</dbReference>
<dbReference type="InterPro" id="IPR036388">
    <property type="entry name" value="WH-like_DNA-bd_sf"/>
</dbReference>
<evidence type="ECO:0000313" key="2">
    <source>
        <dbReference type="EMBL" id="CAI8049574.1"/>
    </source>
</evidence>
<dbReference type="Gene3D" id="1.10.10.10">
    <property type="entry name" value="Winged helix-like DNA-binding domain superfamily/Winged helix DNA-binding domain"/>
    <property type="match status" value="1"/>
</dbReference>
<evidence type="ECO:0000259" key="1">
    <source>
        <dbReference type="SMART" id="SM00849"/>
    </source>
</evidence>